<gene>
    <name evidence="6" type="ORF">BC102111_02335</name>
</gene>
<dbReference type="NCBIfam" id="TIGR00236">
    <property type="entry name" value="wecB"/>
    <property type="match status" value="1"/>
</dbReference>
<dbReference type="InterPro" id="IPR003331">
    <property type="entry name" value="UDP_GlcNAc_Epimerase_2_dom"/>
</dbReference>
<dbReference type="InterPro" id="IPR029767">
    <property type="entry name" value="WecB-like"/>
</dbReference>
<name>A0A2H1JJE5_9MICO</name>
<proteinExistence type="inferred from homology"/>
<dbReference type="GO" id="GO:0008761">
    <property type="term" value="F:UDP-N-acetylglucosamine 2-epimerase activity"/>
    <property type="evidence" value="ECO:0007669"/>
    <property type="project" value="UniProtKB-EC"/>
</dbReference>
<dbReference type="PANTHER" id="PTHR43174:SF2">
    <property type="entry name" value="UDP-N-ACETYLGLUCOSAMINE 2-EPIMERASE"/>
    <property type="match status" value="1"/>
</dbReference>
<dbReference type="Pfam" id="PF02350">
    <property type="entry name" value="Epimerase_2"/>
    <property type="match status" value="1"/>
</dbReference>
<accession>A0A2H1JJE5</accession>
<dbReference type="EC" id="5.1.3.14" evidence="3"/>
<evidence type="ECO:0000256" key="4">
    <source>
        <dbReference type="RuleBase" id="RU003513"/>
    </source>
</evidence>
<evidence type="ECO:0000259" key="5">
    <source>
        <dbReference type="Pfam" id="PF02350"/>
    </source>
</evidence>
<dbReference type="Gene3D" id="3.40.50.2000">
    <property type="entry name" value="Glycogen Phosphorylase B"/>
    <property type="match status" value="2"/>
</dbReference>
<protein>
    <recommendedName>
        <fullName evidence="3">UDP-N-acetylglucosamine 2-epimerase (non-hydrolyzing)</fullName>
        <ecNumber evidence="3">5.1.3.14</ecNumber>
    </recommendedName>
</protein>
<evidence type="ECO:0000256" key="2">
    <source>
        <dbReference type="ARBA" id="ARBA00038209"/>
    </source>
</evidence>
<dbReference type="CDD" id="cd03786">
    <property type="entry name" value="GTB_UDP-GlcNAc_2-Epimerase"/>
    <property type="match status" value="1"/>
</dbReference>
<dbReference type="SUPFAM" id="SSF53756">
    <property type="entry name" value="UDP-Glycosyltransferase/glycogen phosphorylase"/>
    <property type="match status" value="1"/>
</dbReference>
<evidence type="ECO:0000256" key="1">
    <source>
        <dbReference type="ARBA" id="ARBA00023235"/>
    </source>
</evidence>
<evidence type="ECO:0000256" key="3">
    <source>
        <dbReference type="ARBA" id="ARBA00038858"/>
    </source>
</evidence>
<comment type="similarity">
    <text evidence="2 4">Belongs to the UDP-N-acetylglucosamine 2-epimerase family.</text>
</comment>
<dbReference type="Proteomes" id="UP000234333">
    <property type="component" value="Unassembled WGS sequence"/>
</dbReference>
<evidence type="ECO:0000313" key="7">
    <source>
        <dbReference type="Proteomes" id="UP000234333"/>
    </source>
</evidence>
<keyword evidence="1 4" id="KW-0413">Isomerase</keyword>
<evidence type="ECO:0000313" key="6">
    <source>
        <dbReference type="EMBL" id="SMX87590.1"/>
    </source>
</evidence>
<feature type="domain" description="UDP-N-acetylglucosamine 2-epimerase" evidence="5">
    <location>
        <begin position="30"/>
        <end position="373"/>
    </location>
</feature>
<organism evidence="6 7">
    <name type="scientific">Brevibacterium casei CIP 102111</name>
    <dbReference type="NCBI Taxonomy" id="1255625"/>
    <lineage>
        <taxon>Bacteria</taxon>
        <taxon>Bacillati</taxon>
        <taxon>Actinomycetota</taxon>
        <taxon>Actinomycetes</taxon>
        <taxon>Micrococcales</taxon>
        <taxon>Brevibacteriaceae</taxon>
        <taxon>Brevibacterium</taxon>
    </lineage>
</organism>
<dbReference type="EMBL" id="FXZC01000004">
    <property type="protein sequence ID" value="SMX87590.1"/>
    <property type="molecule type" value="Genomic_DNA"/>
</dbReference>
<dbReference type="AlphaFoldDB" id="A0A2H1JJE5"/>
<sequence length="380" mass="41176">MSDIDAAVKPVVMVIYGTRPEAIKVAPVIKALEEDPRLTPVVVVTAQHREMLDQVNEVFDITPNVDLNLMAHGQTLNGIAGTVISKIDEVLEAHKPDAVIVQGDTTTVMGAAIAAFNREIPVVHLEAGLRSGDINSPFPEEANRKIVSQIARIHLAPTEVSRANLLADGVPDENIHVIGNTVIDALHWAVARPTENTIPELEDGAAEDRRVLLVTTHRRENLGENMVNIGRAMRRLALDYPDLLIVWPAHKNPKVRASIAPQIEDLENVLSIEPVEYGAFSHLIARSDIVLTDSGGIQEEAPSLGKPVLVLRENTERPEAVDAGTVRLIGTATNRIVTEVSTLLDDEKAYSSMANAVNPYGDGLSSGRSVDILAELLLRD</sequence>
<reference evidence="6 7" key="1">
    <citation type="submission" date="2017-03" db="EMBL/GenBank/DDBJ databases">
        <authorList>
            <person name="Afonso C.L."/>
            <person name="Miller P.J."/>
            <person name="Scott M.A."/>
            <person name="Spackman E."/>
            <person name="Goraichik I."/>
            <person name="Dimitrov K.M."/>
            <person name="Suarez D.L."/>
            <person name="Swayne D.E."/>
        </authorList>
    </citation>
    <scope>NUCLEOTIDE SEQUENCE [LARGE SCALE GENOMIC DNA]</scope>
    <source>
        <strain evidence="6 7">CIP 102111</strain>
    </source>
</reference>
<dbReference type="PANTHER" id="PTHR43174">
    <property type="entry name" value="UDP-N-ACETYLGLUCOSAMINE 2-EPIMERASE"/>
    <property type="match status" value="1"/>
</dbReference>